<protein>
    <submittedName>
        <fullName evidence="1">Uncharacterized protein</fullName>
    </submittedName>
</protein>
<sequence>MGFFSFIGGALSSAASWIGNALGSTASWVGNALSRGLEACINIGGSILSRITRFAGDLARALGLFKPYDPDAEQFGERALQAHEAGIVPENFPDFESYVEHLRHFEIDPEKSKELSFEQKAAKGLEIAGRLMEEKLGLREGSMAEIFALHAANPEYFNVTRLRQLLDGGLDIDAIAAYFEKRIGGAEALEIEDALVDLEHATQPEKNPDEVRQELWRTVDTTAQNLENLIRKGATQ</sequence>
<evidence type="ECO:0000313" key="2">
    <source>
        <dbReference type="Proteomes" id="UP000669605"/>
    </source>
</evidence>
<name>A0ABX1QM93_9PROT</name>
<accession>A0ABX1QM93</accession>
<organism evidence="1 2">
    <name type="scientific">Tepidiphilus baoligensis</name>
    <dbReference type="NCBI Taxonomy" id="2698687"/>
    <lineage>
        <taxon>Bacteria</taxon>
        <taxon>Pseudomonadati</taxon>
        <taxon>Pseudomonadota</taxon>
        <taxon>Hydrogenophilia</taxon>
        <taxon>Hydrogenophilales</taxon>
        <taxon>Hydrogenophilaceae</taxon>
        <taxon>Tepidiphilus</taxon>
    </lineage>
</organism>
<gene>
    <name evidence="1" type="ORF">GV368_03955</name>
</gene>
<dbReference type="EMBL" id="JAAAUB010000004">
    <property type="protein sequence ID" value="NMH16273.1"/>
    <property type="molecule type" value="Genomic_DNA"/>
</dbReference>
<reference evidence="1 2" key="1">
    <citation type="journal article" date="2020" name="Curr. Microbiol.">
        <title>Tepidiphilus baoligensis sp. nov., a Novel Bacterium of the Family Hydrogenophilaceae Isolated from an Oil Reservoir.</title>
        <authorList>
            <person name="Zhang X."/>
            <person name="Wang G."/>
            <person name="Ma X."/>
            <person name="Yu J."/>
            <person name="You J."/>
            <person name="Xue Y."/>
            <person name="Ma Y."/>
        </authorList>
    </citation>
    <scope>NUCLEOTIDE SEQUENCE [LARGE SCALE GENOMIC DNA]</scope>
    <source>
        <strain evidence="1 2">B18-69</strain>
    </source>
</reference>
<comment type="caution">
    <text evidence="1">The sequence shown here is derived from an EMBL/GenBank/DDBJ whole genome shotgun (WGS) entry which is preliminary data.</text>
</comment>
<dbReference type="Proteomes" id="UP000669605">
    <property type="component" value="Unassembled WGS sequence"/>
</dbReference>
<evidence type="ECO:0000313" key="1">
    <source>
        <dbReference type="EMBL" id="NMH16273.1"/>
    </source>
</evidence>
<dbReference type="RefSeq" id="WP_169115576.1">
    <property type="nucleotide sequence ID" value="NZ_JAAAUB010000004.1"/>
</dbReference>
<proteinExistence type="predicted"/>
<keyword evidence="2" id="KW-1185">Reference proteome</keyword>